<feature type="binding site" description="axial binding residue" evidence="7">
    <location>
        <position position="142"/>
    </location>
    <ligand>
        <name>heme</name>
        <dbReference type="ChEBI" id="CHEBI:30413"/>
    </ligand>
    <ligandPart>
        <name>Fe</name>
        <dbReference type="ChEBI" id="CHEBI:18248"/>
    </ligandPart>
</feature>
<dbReference type="GO" id="GO:0005506">
    <property type="term" value="F:iron ion binding"/>
    <property type="evidence" value="ECO:0007669"/>
    <property type="project" value="InterPro"/>
</dbReference>
<keyword evidence="6" id="KW-0472">Membrane</keyword>
<evidence type="ECO:0008006" key="10">
    <source>
        <dbReference type="Google" id="ProtNLM"/>
    </source>
</evidence>
<evidence type="ECO:0000256" key="4">
    <source>
        <dbReference type="ARBA" id="ARBA00022989"/>
    </source>
</evidence>
<dbReference type="SUPFAM" id="SSF48264">
    <property type="entry name" value="Cytochrome P450"/>
    <property type="match status" value="1"/>
</dbReference>
<proteinExistence type="inferred from homology"/>
<protein>
    <recommendedName>
        <fullName evidence="10">Cytochrome P450</fullName>
    </recommendedName>
</protein>
<dbReference type="PRINTS" id="PR00463">
    <property type="entry name" value="EP450I"/>
</dbReference>
<reference evidence="8" key="1">
    <citation type="submission" date="2024-03" db="EMBL/GenBank/DDBJ databases">
        <title>WGS assembly of Saponaria officinalis var. Norfolk2.</title>
        <authorList>
            <person name="Jenkins J."/>
            <person name="Shu S."/>
            <person name="Grimwood J."/>
            <person name="Barry K."/>
            <person name="Goodstein D."/>
            <person name="Schmutz J."/>
            <person name="Leebens-Mack J."/>
            <person name="Osbourn A."/>
        </authorList>
    </citation>
    <scope>NUCLEOTIDE SEQUENCE [LARGE SCALE GENOMIC DNA]</scope>
    <source>
        <strain evidence="8">JIC</strain>
    </source>
</reference>
<accession>A0AAW1LKR3</accession>
<evidence type="ECO:0000256" key="1">
    <source>
        <dbReference type="ARBA" id="ARBA00004167"/>
    </source>
</evidence>
<sequence>MLAAGIDTTTTVLEWAMSELLLHPQAMKQLQNEVREFTKDKTIIIDEDDLKSMKYLQAVIKEALRLHPPLPLLLFREPSQNAKVCNYDIAAGTMVIVNAWAIHRHPALWDEPEAFRPERFLNNSVDVKDFKFIPFGAGRCGCPGISFATVKAELALANLVAEFEWKLPGEVQVDSFMAESSGASVHKRDPLIAIPTPYIRN</sequence>
<organism evidence="8 9">
    <name type="scientific">Saponaria officinalis</name>
    <name type="common">Common soapwort</name>
    <name type="synonym">Lychnis saponaria</name>
    <dbReference type="NCBI Taxonomy" id="3572"/>
    <lineage>
        <taxon>Eukaryota</taxon>
        <taxon>Viridiplantae</taxon>
        <taxon>Streptophyta</taxon>
        <taxon>Embryophyta</taxon>
        <taxon>Tracheophyta</taxon>
        <taxon>Spermatophyta</taxon>
        <taxon>Magnoliopsida</taxon>
        <taxon>eudicotyledons</taxon>
        <taxon>Gunneridae</taxon>
        <taxon>Pentapetalae</taxon>
        <taxon>Caryophyllales</taxon>
        <taxon>Caryophyllaceae</taxon>
        <taxon>Caryophylleae</taxon>
        <taxon>Saponaria</taxon>
    </lineage>
</organism>
<dbReference type="Proteomes" id="UP001443914">
    <property type="component" value="Unassembled WGS sequence"/>
</dbReference>
<keyword evidence="7" id="KW-0349">Heme</keyword>
<keyword evidence="3" id="KW-0812">Transmembrane</keyword>
<dbReference type="Gene3D" id="1.10.630.10">
    <property type="entry name" value="Cytochrome P450"/>
    <property type="match status" value="1"/>
</dbReference>
<dbReference type="Pfam" id="PF00067">
    <property type="entry name" value="p450"/>
    <property type="match status" value="1"/>
</dbReference>
<dbReference type="PANTHER" id="PTHR47956">
    <property type="entry name" value="CYTOCHROME P450 71B11-RELATED"/>
    <property type="match status" value="1"/>
</dbReference>
<keyword evidence="7" id="KW-0408">Iron</keyword>
<dbReference type="GO" id="GO:0016705">
    <property type="term" value="F:oxidoreductase activity, acting on paired donors, with incorporation or reduction of molecular oxygen"/>
    <property type="evidence" value="ECO:0007669"/>
    <property type="project" value="InterPro"/>
</dbReference>
<evidence type="ECO:0000256" key="2">
    <source>
        <dbReference type="ARBA" id="ARBA00010617"/>
    </source>
</evidence>
<dbReference type="InterPro" id="IPR036396">
    <property type="entry name" value="Cyt_P450_sf"/>
</dbReference>
<evidence type="ECO:0000256" key="6">
    <source>
        <dbReference type="ARBA" id="ARBA00023136"/>
    </source>
</evidence>
<dbReference type="InterPro" id="IPR001128">
    <property type="entry name" value="Cyt_P450"/>
</dbReference>
<keyword evidence="4" id="KW-1133">Transmembrane helix</keyword>
<dbReference type="InterPro" id="IPR050193">
    <property type="entry name" value="Cytochrome_P450_71"/>
</dbReference>
<evidence type="ECO:0000313" key="9">
    <source>
        <dbReference type="Proteomes" id="UP001443914"/>
    </source>
</evidence>
<dbReference type="GO" id="GO:0016020">
    <property type="term" value="C:membrane"/>
    <property type="evidence" value="ECO:0007669"/>
    <property type="project" value="UniProtKB-SubCell"/>
</dbReference>
<comment type="caution">
    <text evidence="8">The sequence shown here is derived from an EMBL/GenBank/DDBJ whole genome shotgun (WGS) entry which is preliminary data.</text>
</comment>
<evidence type="ECO:0000256" key="7">
    <source>
        <dbReference type="PIRSR" id="PIRSR602401-1"/>
    </source>
</evidence>
<name>A0AAW1LKR3_SAPOF</name>
<dbReference type="EMBL" id="JBDFQZ010000004">
    <property type="protein sequence ID" value="KAK9734006.1"/>
    <property type="molecule type" value="Genomic_DNA"/>
</dbReference>
<comment type="similarity">
    <text evidence="2">Belongs to the cytochrome P450 family.</text>
</comment>
<dbReference type="GO" id="GO:0020037">
    <property type="term" value="F:heme binding"/>
    <property type="evidence" value="ECO:0007669"/>
    <property type="project" value="InterPro"/>
</dbReference>
<comment type="subcellular location">
    <subcellularLocation>
        <location evidence="1">Membrane</location>
        <topology evidence="1">Single-pass membrane protein</topology>
    </subcellularLocation>
</comment>
<gene>
    <name evidence="8" type="ORF">RND81_04G107800</name>
</gene>
<comment type="cofactor">
    <cofactor evidence="7">
        <name>heme</name>
        <dbReference type="ChEBI" id="CHEBI:30413"/>
    </cofactor>
</comment>
<evidence type="ECO:0000256" key="3">
    <source>
        <dbReference type="ARBA" id="ARBA00022692"/>
    </source>
</evidence>
<evidence type="ECO:0000256" key="5">
    <source>
        <dbReference type="ARBA" id="ARBA00023002"/>
    </source>
</evidence>
<keyword evidence="7" id="KW-0479">Metal-binding</keyword>
<keyword evidence="5" id="KW-0560">Oxidoreductase</keyword>
<dbReference type="InterPro" id="IPR002401">
    <property type="entry name" value="Cyt_P450_E_grp-I"/>
</dbReference>
<dbReference type="GO" id="GO:0004497">
    <property type="term" value="F:monooxygenase activity"/>
    <property type="evidence" value="ECO:0007669"/>
    <property type="project" value="InterPro"/>
</dbReference>
<dbReference type="PRINTS" id="PR00385">
    <property type="entry name" value="P450"/>
</dbReference>
<evidence type="ECO:0000313" key="8">
    <source>
        <dbReference type="EMBL" id="KAK9734006.1"/>
    </source>
</evidence>
<dbReference type="AlphaFoldDB" id="A0AAW1LKR3"/>
<keyword evidence="9" id="KW-1185">Reference proteome</keyword>
<dbReference type="PANTHER" id="PTHR47956:SF4">
    <property type="entry name" value="CYTOCHROME P450 71A21-RELATED"/>
    <property type="match status" value="1"/>
</dbReference>